<evidence type="ECO:0000259" key="7">
    <source>
        <dbReference type="PROSITE" id="PS51352"/>
    </source>
</evidence>
<keyword evidence="5" id="KW-0676">Redox-active center</keyword>
<accession>A0A367YWE5</accession>
<evidence type="ECO:0000256" key="4">
    <source>
        <dbReference type="ARBA" id="ARBA00023157"/>
    </source>
</evidence>
<reference evidence="8 9" key="1">
    <citation type="submission" date="2018-07" db="EMBL/GenBank/DDBJ databases">
        <title>Desertimonas flava gen. nov. sp. nov.</title>
        <authorList>
            <person name="Liu S."/>
        </authorList>
    </citation>
    <scope>NUCLEOTIDE SEQUENCE [LARGE SCALE GENOMIC DNA]</scope>
    <source>
        <strain evidence="8 9">16Sb5-5</strain>
    </source>
</reference>
<dbReference type="PANTHER" id="PTHR42852:SF6">
    <property type="entry name" value="THIOL:DISULFIDE INTERCHANGE PROTEIN DSBE"/>
    <property type="match status" value="1"/>
</dbReference>
<feature type="domain" description="Thioredoxin" evidence="7">
    <location>
        <begin position="52"/>
        <end position="195"/>
    </location>
</feature>
<evidence type="ECO:0000313" key="9">
    <source>
        <dbReference type="Proteomes" id="UP000252770"/>
    </source>
</evidence>
<dbReference type="EMBL" id="QOUI01000007">
    <property type="protein sequence ID" value="RCK69271.1"/>
    <property type="molecule type" value="Genomic_DNA"/>
</dbReference>
<dbReference type="InterPro" id="IPR013740">
    <property type="entry name" value="Redoxin"/>
</dbReference>
<dbReference type="PANTHER" id="PTHR42852">
    <property type="entry name" value="THIOL:DISULFIDE INTERCHANGE PROTEIN DSBE"/>
    <property type="match status" value="1"/>
</dbReference>
<dbReference type="InterPro" id="IPR017937">
    <property type="entry name" value="Thioredoxin_CS"/>
</dbReference>
<dbReference type="AlphaFoldDB" id="A0A367YWE5"/>
<keyword evidence="9" id="KW-1185">Reference proteome</keyword>
<dbReference type="InterPro" id="IPR050553">
    <property type="entry name" value="Thioredoxin_ResA/DsbE_sf"/>
</dbReference>
<dbReference type="GO" id="GO:0016491">
    <property type="term" value="F:oxidoreductase activity"/>
    <property type="evidence" value="ECO:0007669"/>
    <property type="project" value="InterPro"/>
</dbReference>
<dbReference type="CDD" id="cd02966">
    <property type="entry name" value="TlpA_like_family"/>
    <property type="match status" value="1"/>
</dbReference>
<evidence type="ECO:0000256" key="2">
    <source>
        <dbReference type="ARBA" id="ARBA00022748"/>
    </source>
</evidence>
<evidence type="ECO:0000256" key="5">
    <source>
        <dbReference type="ARBA" id="ARBA00023284"/>
    </source>
</evidence>
<dbReference type="Gene3D" id="3.40.30.10">
    <property type="entry name" value="Glutaredoxin"/>
    <property type="match status" value="1"/>
</dbReference>
<evidence type="ECO:0000313" key="8">
    <source>
        <dbReference type="EMBL" id="RCK69271.1"/>
    </source>
</evidence>
<dbReference type="InterPro" id="IPR013766">
    <property type="entry name" value="Thioredoxin_domain"/>
</dbReference>
<dbReference type="InterPro" id="IPR036249">
    <property type="entry name" value="Thioredoxin-like_sf"/>
</dbReference>
<comment type="caution">
    <text evidence="8">The sequence shown here is derived from an EMBL/GenBank/DDBJ whole genome shotgun (WGS) entry which is preliminary data.</text>
</comment>
<evidence type="ECO:0000256" key="3">
    <source>
        <dbReference type="ARBA" id="ARBA00022968"/>
    </source>
</evidence>
<dbReference type="PROSITE" id="PS51257">
    <property type="entry name" value="PROKAR_LIPOPROTEIN"/>
    <property type="match status" value="1"/>
</dbReference>
<keyword evidence="2" id="KW-0201">Cytochrome c-type biogenesis</keyword>
<keyword evidence="3" id="KW-0735">Signal-anchor</keyword>
<evidence type="ECO:0000256" key="6">
    <source>
        <dbReference type="SAM" id="SignalP"/>
    </source>
</evidence>
<feature type="chain" id="PRO_5016794260" evidence="6">
    <location>
        <begin position="34"/>
        <end position="197"/>
    </location>
</feature>
<comment type="subcellular location">
    <subcellularLocation>
        <location evidence="1">Cell envelope</location>
    </subcellularLocation>
</comment>
<organism evidence="8 9">
    <name type="scientific">Desertihabitans brevis</name>
    <dbReference type="NCBI Taxonomy" id="2268447"/>
    <lineage>
        <taxon>Bacteria</taxon>
        <taxon>Bacillati</taxon>
        <taxon>Actinomycetota</taxon>
        <taxon>Actinomycetes</taxon>
        <taxon>Propionibacteriales</taxon>
        <taxon>Propionibacteriaceae</taxon>
        <taxon>Desertihabitans</taxon>
    </lineage>
</organism>
<dbReference type="GO" id="GO:0030313">
    <property type="term" value="C:cell envelope"/>
    <property type="evidence" value="ECO:0007669"/>
    <property type="project" value="UniProtKB-SubCell"/>
</dbReference>
<feature type="signal peptide" evidence="6">
    <location>
        <begin position="1"/>
        <end position="33"/>
    </location>
</feature>
<dbReference type="GO" id="GO:0017004">
    <property type="term" value="P:cytochrome complex assembly"/>
    <property type="evidence" value="ECO:0007669"/>
    <property type="project" value="UniProtKB-KW"/>
</dbReference>
<gene>
    <name evidence="8" type="ORF">DT076_12470</name>
</gene>
<dbReference type="PROSITE" id="PS51352">
    <property type="entry name" value="THIOREDOXIN_2"/>
    <property type="match status" value="1"/>
</dbReference>
<sequence>MPGRRPARRRSAAALAVLLAGALGACTTPGANADGGEDGFVSGDGQITAVAPDEREPAPAVSGATVGGGEQLDLASYRGRVVVLNVWASWCAPCRAEAPDLVRAAERTSDVAQFVGINVKEENPAAEEAFLRVMEVTYPNLDDPTGQIQLAFADTLPPAAIPSTLVIDAEGRVAARVLGPVTETTLVDLVTDVAEGR</sequence>
<keyword evidence="4" id="KW-1015">Disulfide bond</keyword>
<dbReference type="PROSITE" id="PS00194">
    <property type="entry name" value="THIOREDOXIN_1"/>
    <property type="match status" value="1"/>
</dbReference>
<dbReference type="Pfam" id="PF08534">
    <property type="entry name" value="Redoxin"/>
    <property type="match status" value="1"/>
</dbReference>
<dbReference type="Proteomes" id="UP000252770">
    <property type="component" value="Unassembled WGS sequence"/>
</dbReference>
<dbReference type="SUPFAM" id="SSF52833">
    <property type="entry name" value="Thioredoxin-like"/>
    <property type="match status" value="1"/>
</dbReference>
<name>A0A367YWE5_9ACTN</name>
<keyword evidence="6" id="KW-0732">Signal</keyword>
<proteinExistence type="predicted"/>
<evidence type="ECO:0000256" key="1">
    <source>
        <dbReference type="ARBA" id="ARBA00004196"/>
    </source>
</evidence>
<keyword evidence="3" id="KW-0812">Transmembrane</keyword>
<protein>
    <submittedName>
        <fullName evidence="8">TlpA family protein disulfide reductase</fullName>
    </submittedName>
</protein>